<feature type="region of interest" description="Disordered" evidence="2">
    <location>
        <begin position="1"/>
        <end position="30"/>
    </location>
</feature>
<dbReference type="PANTHER" id="PTHR10627">
    <property type="entry name" value="SCP160"/>
    <property type="match status" value="1"/>
</dbReference>
<proteinExistence type="predicted"/>
<dbReference type="SUPFAM" id="SSF47769">
    <property type="entry name" value="SAM/Pointed domain"/>
    <property type="match status" value="1"/>
</dbReference>
<feature type="region of interest" description="Disordered" evidence="2">
    <location>
        <begin position="65"/>
        <end position="90"/>
    </location>
</feature>
<keyword evidence="1" id="KW-0677">Repeat</keyword>
<organism evidence="4 5">
    <name type="scientific">Parasponia andersonii</name>
    <name type="common">Sponia andersonii</name>
    <dbReference type="NCBI Taxonomy" id="3476"/>
    <lineage>
        <taxon>Eukaryota</taxon>
        <taxon>Viridiplantae</taxon>
        <taxon>Streptophyta</taxon>
        <taxon>Embryophyta</taxon>
        <taxon>Tracheophyta</taxon>
        <taxon>Spermatophyta</taxon>
        <taxon>Magnoliopsida</taxon>
        <taxon>eudicotyledons</taxon>
        <taxon>Gunneridae</taxon>
        <taxon>Pentapetalae</taxon>
        <taxon>rosids</taxon>
        <taxon>fabids</taxon>
        <taxon>Rosales</taxon>
        <taxon>Cannabaceae</taxon>
        <taxon>Parasponia</taxon>
    </lineage>
</organism>
<dbReference type="SMART" id="SM00454">
    <property type="entry name" value="SAM"/>
    <property type="match status" value="1"/>
</dbReference>
<reference evidence="5" key="1">
    <citation type="submission" date="2016-06" db="EMBL/GenBank/DDBJ databases">
        <title>Parallel loss of symbiosis genes in relatives of nitrogen-fixing non-legume Parasponia.</title>
        <authorList>
            <person name="Van Velzen R."/>
            <person name="Holmer R."/>
            <person name="Bu F."/>
            <person name="Rutten L."/>
            <person name="Van Zeijl A."/>
            <person name="Liu W."/>
            <person name="Santuari L."/>
            <person name="Cao Q."/>
            <person name="Sharma T."/>
            <person name="Shen D."/>
            <person name="Roswanjaya Y."/>
            <person name="Wardhani T."/>
            <person name="Kalhor M.S."/>
            <person name="Jansen J."/>
            <person name="Van den Hoogen J."/>
            <person name="Gungor B."/>
            <person name="Hartog M."/>
            <person name="Hontelez J."/>
            <person name="Verver J."/>
            <person name="Yang W.-C."/>
            <person name="Schijlen E."/>
            <person name="Repin R."/>
            <person name="Schilthuizen M."/>
            <person name="Schranz E."/>
            <person name="Heidstra R."/>
            <person name="Miyata K."/>
            <person name="Fedorova E."/>
            <person name="Kohlen W."/>
            <person name="Bisseling T."/>
            <person name="Smit S."/>
            <person name="Geurts R."/>
        </authorList>
    </citation>
    <scope>NUCLEOTIDE SEQUENCE [LARGE SCALE GENOMIC DNA]</scope>
    <source>
        <strain evidence="5">cv. WU1-14</strain>
    </source>
</reference>
<evidence type="ECO:0000313" key="5">
    <source>
        <dbReference type="Proteomes" id="UP000237105"/>
    </source>
</evidence>
<dbReference type="Proteomes" id="UP000237105">
    <property type="component" value="Unassembled WGS sequence"/>
</dbReference>
<accession>A0A2P5B804</accession>
<dbReference type="AlphaFoldDB" id="A0A2P5B804"/>
<dbReference type="GO" id="GO:0016301">
    <property type="term" value="F:kinase activity"/>
    <property type="evidence" value="ECO:0007669"/>
    <property type="project" value="UniProtKB-KW"/>
</dbReference>
<dbReference type="InterPro" id="IPR013761">
    <property type="entry name" value="SAM/pointed_sf"/>
</dbReference>
<feature type="domain" description="SAM" evidence="3">
    <location>
        <begin position="202"/>
        <end position="260"/>
    </location>
</feature>
<evidence type="ECO:0000256" key="2">
    <source>
        <dbReference type="SAM" id="MobiDB-lite"/>
    </source>
</evidence>
<name>A0A2P5B804_PARAD</name>
<feature type="compositionally biased region" description="Polar residues" evidence="2">
    <location>
        <begin position="65"/>
        <end position="74"/>
    </location>
</feature>
<keyword evidence="5" id="KW-1185">Reference proteome</keyword>
<keyword evidence="4" id="KW-0808">Transferase</keyword>
<dbReference type="STRING" id="3476.A0A2P5B804"/>
<dbReference type="OrthoDB" id="271862at2759"/>
<sequence>MGKTKPRQLVAVPRKQNNTSSSLIDSLNFDPDLDPQSETSWVIVKKQRITILVPPLPIADRSPQLNLERSQSQAVPRKKVDNGAEQPAETCPRLPAANERQKRSVSAAFEKGLRFKKASTAQKFPTSTQPFRQDPRMESVNPHHVRTSMSHKLLGISKTSRIIMGPKLSLYGHSDSHDGGMPLNQRLRALNVERKLQKAGGLSRWLASLGLEQFVRIFKRKGLSKFQLVNLTMKKLKDMGANAVGPRRKLMHAMDCICQPYCFEAL</sequence>
<dbReference type="PANTHER" id="PTHR10627:SF68">
    <property type="entry name" value="F26K24.15 PROTEIN-RELATED"/>
    <property type="match status" value="1"/>
</dbReference>
<dbReference type="Pfam" id="PF07647">
    <property type="entry name" value="SAM_2"/>
    <property type="match status" value="1"/>
</dbReference>
<dbReference type="CDD" id="cd09487">
    <property type="entry name" value="SAM_superfamily"/>
    <property type="match status" value="1"/>
</dbReference>
<dbReference type="PROSITE" id="PS50105">
    <property type="entry name" value="SAM_DOMAIN"/>
    <property type="match status" value="1"/>
</dbReference>
<keyword evidence="4" id="KW-0418">Kinase</keyword>
<evidence type="ECO:0000259" key="3">
    <source>
        <dbReference type="PROSITE" id="PS50105"/>
    </source>
</evidence>
<evidence type="ECO:0000256" key="1">
    <source>
        <dbReference type="ARBA" id="ARBA00022737"/>
    </source>
</evidence>
<evidence type="ECO:0000313" key="4">
    <source>
        <dbReference type="EMBL" id="PON44928.1"/>
    </source>
</evidence>
<protein>
    <submittedName>
        <fullName evidence="4">Mitogen-activated protein kinase kinase kinase</fullName>
    </submittedName>
</protein>
<feature type="compositionally biased region" description="Polar residues" evidence="2">
    <location>
        <begin position="15"/>
        <end position="25"/>
    </location>
</feature>
<dbReference type="InterPro" id="IPR001660">
    <property type="entry name" value="SAM"/>
</dbReference>
<comment type="caution">
    <text evidence="4">The sequence shown here is derived from an EMBL/GenBank/DDBJ whole genome shotgun (WGS) entry which is preliminary data.</text>
</comment>
<gene>
    <name evidence="4" type="ORF">PanWU01x14_263010</name>
</gene>
<dbReference type="EMBL" id="JXTB01000341">
    <property type="protein sequence ID" value="PON44928.1"/>
    <property type="molecule type" value="Genomic_DNA"/>
</dbReference>
<dbReference type="Gene3D" id="1.10.150.50">
    <property type="entry name" value="Transcription Factor, Ets-1"/>
    <property type="match status" value="1"/>
</dbReference>